<dbReference type="AlphaFoldDB" id="A0A8D8C8D8"/>
<dbReference type="EMBL" id="HBUE01110667">
    <property type="protein sequence ID" value="CAG6488755.1"/>
    <property type="molecule type" value="Transcribed_RNA"/>
</dbReference>
<evidence type="ECO:0000313" key="2">
    <source>
        <dbReference type="EMBL" id="CAG6488762.1"/>
    </source>
</evidence>
<dbReference type="EMBL" id="HBUE01110677">
    <property type="protein sequence ID" value="CAG6488762.1"/>
    <property type="molecule type" value="Transcribed_RNA"/>
</dbReference>
<sequence>MRRSRWQTAAKLRARFGSNGGTGDGFCAGRLQHRTNGRNPDIELVTPIGEASSPNRGVDIPPWLDELESEQGWSGDVLRGRREGIRQRQQREDGGTRFKRSTAEGPHSAN</sequence>
<reference evidence="2" key="1">
    <citation type="submission" date="2021-05" db="EMBL/GenBank/DDBJ databases">
        <authorList>
            <person name="Alioto T."/>
            <person name="Alioto T."/>
            <person name="Gomez Garrido J."/>
        </authorList>
    </citation>
    <scope>NUCLEOTIDE SEQUENCE</scope>
</reference>
<name>A0A8D8C8D8_CULPI</name>
<accession>A0A8D8C8D8</accession>
<proteinExistence type="predicted"/>
<feature type="compositionally biased region" description="Basic and acidic residues" evidence="1">
    <location>
        <begin position="78"/>
        <end position="96"/>
    </location>
</feature>
<evidence type="ECO:0000256" key="1">
    <source>
        <dbReference type="SAM" id="MobiDB-lite"/>
    </source>
</evidence>
<feature type="region of interest" description="Disordered" evidence="1">
    <location>
        <begin position="33"/>
        <end position="110"/>
    </location>
</feature>
<protein>
    <submittedName>
        <fullName evidence="2">(northern house mosquito) hypothetical protein</fullName>
    </submittedName>
</protein>
<organism evidence="2">
    <name type="scientific">Culex pipiens</name>
    <name type="common">House mosquito</name>
    <dbReference type="NCBI Taxonomy" id="7175"/>
    <lineage>
        <taxon>Eukaryota</taxon>
        <taxon>Metazoa</taxon>
        <taxon>Ecdysozoa</taxon>
        <taxon>Arthropoda</taxon>
        <taxon>Hexapoda</taxon>
        <taxon>Insecta</taxon>
        <taxon>Pterygota</taxon>
        <taxon>Neoptera</taxon>
        <taxon>Endopterygota</taxon>
        <taxon>Diptera</taxon>
        <taxon>Nematocera</taxon>
        <taxon>Culicoidea</taxon>
        <taxon>Culicidae</taxon>
        <taxon>Culicinae</taxon>
        <taxon>Culicini</taxon>
        <taxon>Culex</taxon>
        <taxon>Culex</taxon>
    </lineage>
</organism>